<keyword evidence="7 10" id="KW-0472">Membrane</keyword>
<dbReference type="InterPro" id="IPR047196">
    <property type="entry name" value="YidC_ALB_C"/>
</dbReference>
<keyword evidence="2" id="KW-0813">Transport</keyword>
<feature type="transmembrane region" description="Helical" evidence="10">
    <location>
        <begin position="20"/>
        <end position="40"/>
    </location>
</feature>
<reference evidence="12" key="1">
    <citation type="submission" date="2021-04" db="EMBL/GenBank/DDBJ databases">
        <title>Phylogenetic analysis of Acidobacteriaceae.</title>
        <authorList>
            <person name="Qiu L."/>
            <person name="Zhang Q."/>
        </authorList>
    </citation>
    <scope>NUCLEOTIDE SEQUENCE</scope>
    <source>
        <strain evidence="12">DSM 25168</strain>
    </source>
</reference>
<dbReference type="Pfam" id="PF02096">
    <property type="entry name" value="60KD_IMP"/>
    <property type="match status" value="1"/>
</dbReference>
<dbReference type="RefSeq" id="WP_260794655.1">
    <property type="nucleotide sequence ID" value="NZ_CP093313.1"/>
</dbReference>
<gene>
    <name evidence="12" type="ORF">MOP44_04155</name>
</gene>
<evidence type="ECO:0000256" key="2">
    <source>
        <dbReference type="ARBA" id="ARBA00022448"/>
    </source>
</evidence>
<evidence type="ECO:0000256" key="9">
    <source>
        <dbReference type="RuleBase" id="RU003945"/>
    </source>
</evidence>
<evidence type="ECO:0000256" key="7">
    <source>
        <dbReference type="ARBA" id="ARBA00023136"/>
    </source>
</evidence>
<dbReference type="GO" id="GO:0051205">
    <property type="term" value="P:protein insertion into membrane"/>
    <property type="evidence" value="ECO:0007669"/>
    <property type="project" value="TreeGrafter"/>
</dbReference>
<evidence type="ECO:0000256" key="1">
    <source>
        <dbReference type="ARBA" id="ARBA00004651"/>
    </source>
</evidence>
<dbReference type="KEGG" id="orp:MOP44_04155"/>
<evidence type="ECO:0000256" key="6">
    <source>
        <dbReference type="ARBA" id="ARBA00022989"/>
    </source>
</evidence>
<evidence type="ECO:0000256" key="5">
    <source>
        <dbReference type="ARBA" id="ARBA00022927"/>
    </source>
</evidence>
<protein>
    <submittedName>
        <fullName evidence="12">Membrane protein insertase YidC</fullName>
    </submittedName>
</protein>
<feature type="transmembrane region" description="Helical" evidence="10">
    <location>
        <begin position="176"/>
        <end position="196"/>
    </location>
</feature>
<comment type="similarity">
    <text evidence="9">Belongs to the OXA1/ALB3/YidC family.</text>
</comment>
<dbReference type="AlphaFoldDB" id="A0A9J7BVV7"/>
<evidence type="ECO:0000256" key="4">
    <source>
        <dbReference type="ARBA" id="ARBA00022692"/>
    </source>
</evidence>
<dbReference type="GO" id="GO:0005886">
    <property type="term" value="C:plasma membrane"/>
    <property type="evidence" value="ECO:0007669"/>
    <property type="project" value="UniProtKB-SubCell"/>
</dbReference>
<evidence type="ECO:0000313" key="12">
    <source>
        <dbReference type="EMBL" id="UWZ85141.1"/>
    </source>
</evidence>
<dbReference type="NCBIfam" id="TIGR03592">
    <property type="entry name" value="yidC_oxa1_cterm"/>
    <property type="match status" value="1"/>
</dbReference>
<keyword evidence="4 9" id="KW-0812">Transmembrane</keyword>
<evidence type="ECO:0000313" key="13">
    <source>
        <dbReference type="Proteomes" id="UP001059380"/>
    </source>
</evidence>
<dbReference type="PANTHER" id="PTHR12428:SF65">
    <property type="entry name" value="CYTOCHROME C OXIDASE ASSEMBLY PROTEIN COX18, MITOCHONDRIAL"/>
    <property type="match status" value="1"/>
</dbReference>
<evidence type="ECO:0000256" key="8">
    <source>
        <dbReference type="ARBA" id="ARBA00023186"/>
    </source>
</evidence>
<dbReference type="PANTHER" id="PTHR12428">
    <property type="entry name" value="OXA1"/>
    <property type="match status" value="1"/>
</dbReference>
<evidence type="ECO:0000256" key="10">
    <source>
        <dbReference type="SAM" id="Phobius"/>
    </source>
</evidence>
<dbReference type="EMBL" id="CP093313">
    <property type="protein sequence ID" value="UWZ85141.1"/>
    <property type="molecule type" value="Genomic_DNA"/>
</dbReference>
<keyword evidence="3" id="KW-1003">Cell membrane</keyword>
<dbReference type="Proteomes" id="UP001059380">
    <property type="component" value="Chromosome"/>
</dbReference>
<sequence length="310" mass="34800">MPEIQNPNFESRNPSTAGDIRSLLSFIVLAVALFFGLQYLRHGELIPAVPASQSQSQAVQTEIARASLPASQSQSIASHREFGWLTFIAKPLYLALRVLNDQGIHNWGWSIVVLTVIFNLLIVWPRVMSMKSSLKMMRVQPKVEALKKRYAHLKLNDPKRSEMNAEMMALYKAEGANMFGGCLPMLLQMPLLFAYMKVLQNAAELHHAHWLWLADLASPDPMHVLPLLIIGSMVLTQCITPTPSMSPSQRWMFALLMPAIWGFSLWHYASGLSLYWVTGNIFNLLVQVGINCSKLGKEMRALSRERAGAN</sequence>
<keyword evidence="6 10" id="KW-1133">Transmembrane helix</keyword>
<feature type="transmembrane region" description="Helical" evidence="10">
    <location>
        <begin position="251"/>
        <end position="269"/>
    </location>
</feature>
<keyword evidence="13" id="KW-1185">Reference proteome</keyword>
<evidence type="ECO:0000259" key="11">
    <source>
        <dbReference type="Pfam" id="PF02096"/>
    </source>
</evidence>
<feature type="transmembrane region" description="Helical" evidence="10">
    <location>
        <begin position="106"/>
        <end position="128"/>
    </location>
</feature>
<feature type="domain" description="Membrane insertase YidC/Oxa/ALB C-terminal" evidence="11">
    <location>
        <begin position="107"/>
        <end position="291"/>
    </location>
</feature>
<dbReference type="CDD" id="cd20070">
    <property type="entry name" value="5TM_YidC_Alb3"/>
    <property type="match status" value="1"/>
</dbReference>
<accession>A0A9J7BVV7</accession>
<dbReference type="GO" id="GO:0015031">
    <property type="term" value="P:protein transport"/>
    <property type="evidence" value="ECO:0007669"/>
    <property type="project" value="UniProtKB-KW"/>
</dbReference>
<evidence type="ECO:0000256" key="3">
    <source>
        <dbReference type="ARBA" id="ARBA00022475"/>
    </source>
</evidence>
<proteinExistence type="inferred from homology"/>
<dbReference type="GO" id="GO:0032977">
    <property type="term" value="F:membrane insertase activity"/>
    <property type="evidence" value="ECO:0007669"/>
    <property type="project" value="InterPro"/>
</dbReference>
<dbReference type="InterPro" id="IPR001708">
    <property type="entry name" value="YidC/ALB3/OXA1/COX18"/>
</dbReference>
<keyword evidence="5" id="KW-0653">Protein transport</keyword>
<organism evidence="12 13">
    <name type="scientific">Occallatibacter riparius</name>
    <dbReference type="NCBI Taxonomy" id="1002689"/>
    <lineage>
        <taxon>Bacteria</taxon>
        <taxon>Pseudomonadati</taxon>
        <taxon>Acidobacteriota</taxon>
        <taxon>Terriglobia</taxon>
        <taxon>Terriglobales</taxon>
        <taxon>Acidobacteriaceae</taxon>
        <taxon>Occallatibacter</taxon>
    </lineage>
</organism>
<dbReference type="InterPro" id="IPR028055">
    <property type="entry name" value="YidC/Oxa/ALB_C"/>
</dbReference>
<comment type="subcellular location">
    <subcellularLocation>
        <location evidence="1">Cell membrane</location>
        <topology evidence="1">Multi-pass membrane protein</topology>
    </subcellularLocation>
    <subcellularLocation>
        <location evidence="9">Membrane</location>
        <topology evidence="9">Multi-pass membrane protein</topology>
    </subcellularLocation>
</comment>
<name>A0A9J7BVV7_9BACT</name>
<dbReference type="PRINTS" id="PR00701">
    <property type="entry name" value="60KDINNERMP"/>
</dbReference>
<keyword evidence="8" id="KW-0143">Chaperone</keyword>